<keyword evidence="3" id="KW-0067">ATP-binding</keyword>
<dbReference type="EMBL" id="LR796167">
    <property type="protein sequence ID" value="CAB4122845.1"/>
    <property type="molecule type" value="Genomic_DNA"/>
</dbReference>
<dbReference type="InterPro" id="IPR003959">
    <property type="entry name" value="ATPase_AAA_core"/>
</dbReference>
<accession>A0A6J5KNA9</accession>
<dbReference type="GO" id="GO:0016887">
    <property type="term" value="F:ATP hydrolysis activity"/>
    <property type="evidence" value="ECO:0007669"/>
    <property type="project" value="InterPro"/>
</dbReference>
<dbReference type="InterPro" id="IPR003593">
    <property type="entry name" value="AAA+_ATPase"/>
</dbReference>
<name>A0A6J5KNA9_9CAUD</name>
<dbReference type="SUPFAM" id="SSF52540">
    <property type="entry name" value="P-loop containing nucleoside triphosphate hydrolases"/>
    <property type="match status" value="1"/>
</dbReference>
<dbReference type="Pfam" id="PF00004">
    <property type="entry name" value="AAA"/>
    <property type="match status" value="1"/>
</dbReference>
<evidence type="ECO:0000313" key="5">
    <source>
        <dbReference type="EMBL" id="CAB4122845.1"/>
    </source>
</evidence>
<dbReference type="InterPro" id="IPR027417">
    <property type="entry name" value="P-loop_NTPase"/>
</dbReference>
<dbReference type="PANTHER" id="PTHR11669:SF20">
    <property type="entry name" value="REPLICATION FACTOR C SUBUNIT 4"/>
    <property type="match status" value="1"/>
</dbReference>
<dbReference type="GO" id="GO:0006281">
    <property type="term" value="P:DNA repair"/>
    <property type="evidence" value="ECO:0007669"/>
    <property type="project" value="TreeGrafter"/>
</dbReference>
<dbReference type="GO" id="GO:0003689">
    <property type="term" value="F:DNA clamp loader activity"/>
    <property type="evidence" value="ECO:0007669"/>
    <property type="project" value="TreeGrafter"/>
</dbReference>
<dbReference type="GO" id="GO:0005524">
    <property type="term" value="F:ATP binding"/>
    <property type="evidence" value="ECO:0007669"/>
    <property type="project" value="UniProtKB-KW"/>
</dbReference>
<feature type="domain" description="AAA+ ATPase" evidence="4">
    <location>
        <begin position="38"/>
        <end position="176"/>
    </location>
</feature>
<organism evidence="5">
    <name type="scientific">uncultured Caudovirales phage</name>
    <dbReference type="NCBI Taxonomy" id="2100421"/>
    <lineage>
        <taxon>Viruses</taxon>
        <taxon>Duplodnaviria</taxon>
        <taxon>Heunggongvirae</taxon>
        <taxon>Uroviricota</taxon>
        <taxon>Caudoviricetes</taxon>
        <taxon>Peduoviridae</taxon>
        <taxon>Maltschvirus</taxon>
        <taxon>Maltschvirus maltsch</taxon>
    </lineage>
</organism>
<dbReference type="InterPro" id="IPR050238">
    <property type="entry name" value="DNA_Rep/Repair_Clamp_Loader"/>
</dbReference>
<dbReference type="PANTHER" id="PTHR11669">
    <property type="entry name" value="REPLICATION FACTOR C / DNA POLYMERASE III GAMMA-TAU SUBUNIT"/>
    <property type="match status" value="1"/>
</dbReference>
<keyword evidence="2" id="KW-0547">Nucleotide-binding</keyword>
<reference evidence="5" key="1">
    <citation type="submission" date="2020-04" db="EMBL/GenBank/DDBJ databases">
        <authorList>
            <person name="Chiriac C."/>
            <person name="Salcher M."/>
            <person name="Ghai R."/>
            <person name="Kavagutti S V."/>
        </authorList>
    </citation>
    <scope>NUCLEOTIDE SEQUENCE</scope>
</reference>
<evidence type="ECO:0000256" key="1">
    <source>
        <dbReference type="ARBA" id="ARBA00022705"/>
    </source>
</evidence>
<dbReference type="CDD" id="cd00009">
    <property type="entry name" value="AAA"/>
    <property type="match status" value="1"/>
</dbReference>
<gene>
    <name evidence="5" type="ORF">UFOVP29_80</name>
</gene>
<dbReference type="Gene3D" id="1.20.272.10">
    <property type="match status" value="1"/>
</dbReference>
<protein>
    <submittedName>
        <fullName evidence="5">HolB ATPase involved in DNA replication</fullName>
    </submittedName>
</protein>
<evidence type="ECO:0000256" key="3">
    <source>
        <dbReference type="ARBA" id="ARBA00022840"/>
    </source>
</evidence>
<proteinExistence type="predicted"/>
<dbReference type="SMART" id="SM00382">
    <property type="entry name" value="AAA"/>
    <property type="match status" value="1"/>
</dbReference>
<evidence type="ECO:0000256" key="2">
    <source>
        <dbReference type="ARBA" id="ARBA00022741"/>
    </source>
</evidence>
<sequence length="311" mass="35588">MVENNLWVEKHRPNKIEDYVWANENQKHQVESWVREQEIPSLILSGGPGVGKTTLARCLFAELDVNEFDVRYVNASHHTGVDYFRGLQNFIETMPSGKFRYVLLDEADYMSQASQALLRSMIEEYSAVCRWILTCNYPNKIIPALHSRLQGFHIEHLDADQFISRAATVLVTEGVDINEENWSILDEYVTACYPDLRKCLNMLQQNCQGGELRRPQGGGGSSTADYMVQAVALFKTAQIHEARQLIVKNARPEEYEDIYRLFYRNLDWWSDRAEGQHQAIVIIANRLRDHGLIADPELALAACLVELSQIG</sequence>
<dbReference type="GO" id="GO:0006261">
    <property type="term" value="P:DNA-templated DNA replication"/>
    <property type="evidence" value="ECO:0007669"/>
    <property type="project" value="TreeGrafter"/>
</dbReference>
<evidence type="ECO:0000259" key="4">
    <source>
        <dbReference type="SMART" id="SM00382"/>
    </source>
</evidence>
<dbReference type="Gene3D" id="3.40.50.300">
    <property type="entry name" value="P-loop containing nucleotide triphosphate hydrolases"/>
    <property type="match status" value="1"/>
</dbReference>
<dbReference type="Gene3D" id="1.10.8.60">
    <property type="match status" value="1"/>
</dbReference>
<keyword evidence="1" id="KW-0235">DNA replication</keyword>